<dbReference type="KEGG" id="clw:CLAC_04680"/>
<dbReference type="AlphaFoldDB" id="A0A0K2GZ91"/>
<comment type="cofactor">
    <cofactor evidence="1">
        <name>pyridoxal 5'-phosphate</name>
        <dbReference type="ChEBI" id="CHEBI:597326"/>
    </cofactor>
</comment>
<accession>A0A0K2GZ91</accession>
<keyword evidence="4" id="KW-0479">Metal-binding</keyword>
<evidence type="ECO:0000256" key="7">
    <source>
        <dbReference type="ARBA" id="ARBA00023014"/>
    </source>
</evidence>
<dbReference type="PANTHER" id="PTHR11601">
    <property type="entry name" value="CYSTEINE DESULFURYLASE FAMILY MEMBER"/>
    <property type="match status" value="1"/>
</dbReference>
<sequence length="389" mass="40866">MFSDSAAPRSRLDRHFLDHAATTPLRPEAREALIANLDLSNPSGQYATARVAKRVLEESREEVAELLGADPIEVVFTSGGTEADNLAISGLYFKSPGSDIAVPAIEHDAVLKSCRHLEQEHWAKLVEMPVSPDGRVDLDRLPTFDRRSTALVTCMWANNETGAIQPVGQIAEAAKAARVPLHIDAVQAAGHLPLDFHASMASTMAVSAHKFGGPRGIGALLVRRDAKLTPHNNGGGQERGLRSGTQDVASAAGMAAGLRAAIADMEAEDARLRALTADLAAAISSIEGAIVHTVQPALPGHVYASFPGAEADSLIMLFDAAGIDCSTGSACSAGVNRPSHVLLAMGVSEPVARASIRFTLGWTTSQEDVDAVKAVLEQTVRRARSAGMA</sequence>
<evidence type="ECO:0000256" key="6">
    <source>
        <dbReference type="ARBA" id="ARBA00023004"/>
    </source>
</evidence>
<dbReference type="InterPro" id="IPR016454">
    <property type="entry name" value="Cysteine_dSase"/>
</dbReference>
<dbReference type="Gene3D" id="1.10.260.50">
    <property type="match status" value="1"/>
</dbReference>
<keyword evidence="6" id="KW-0408">Iron</keyword>
<evidence type="ECO:0000256" key="5">
    <source>
        <dbReference type="ARBA" id="ARBA00022898"/>
    </source>
</evidence>
<dbReference type="Gene3D" id="3.90.1150.10">
    <property type="entry name" value="Aspartate Aminotransferase, domain 1"/>
    <property type="match status" value="1"/>
</dbReference>
<dbReference type="EMBL" id="CP006841">
    <property type="protein sequence ID" value="ALA67117.1"/>
    <property type="molecule type" value="Genomic_DNA"/>
</dbReference>
<keyword evidence="3" id="KW-0808">Transferase</keyword>
<comment type="similarity">
    <text evidence="2">Belongs to the class-V pyridoxal-phosphate-dependent aminotransferase family. NifS/IscS subfamily.</text>
</comment>
<dbReference type="InterPro" id="IPR015421">
    <property type="entry name" value="PyrdxlP-dep_Trfase_major"/>
</dbReference>
<dbReference type="SUPFAM" id="SSF53383">
    <property type="entry name" value="PLP-dependent transferases"/>
    <property type="match status" value="1"/>
</dbReference>
<evidence type="ECO:0000256" key="3">
    <source>
        <dbReference type="ARBA" id="ARBA00022679"/>
    </source>
</evidence>
<keyword evidence="5" id="KW-0663">Pyridoxal phosphate</keyword>
<dbReference type="RefSeq" id="WP_053411896.1">
    <property type="nucleotide sequence ID" value="NZ_CP006841.1"/>
</dbReference>
<dbReference type="PATRIC" id="fig|1408189.4.peg.936"/>
<dbReference type="STRING" id="1408189.CLAC_04680"/>
<dbReference type="GO" id="GO:0051536">
    <property type="term" value="F:iron-sulfur cluster binding"/>
    <property type="evidence" value="ECO:0007669"/>
    <property type="project" value="UniProtKB-KW"/>
</dbReference>
<name>A0A0K2GZ91_9CORY</name>
<evidence type="ECO:0000256" key="8">
    <source>
        <dbReference type="ARBA" id="ARBA00050776"/>
    </source>
</evidence>
<evidence type="ECO:0000256" key="1">
    <source>
        <dbReference type="ARBA" id="ARBA00001933"/>
    </source>
</evidence>
<dbReference type="InterPro" id="IPR015422">
    <property type="entry name" value="PyrdxlP-dep_Trfase_small"/>
</dbReference>
<dbReference type="Gene3D" id="3.40.640.10">
    <property type="entry name" value="Type I PLP-dependent aspartate aminotransferase-like (Major domain)"/>
    <property type="match status" value="1"/>
</dbReference>
<keyword evidence="7" id="KW-0411">Iron-sulfur</keyword>
<dbReference type="InterPro" id="IPR000192">
    <property type="entry name" value="Aminotrans_V_dom"/>
</dbReference>
<comment type="catalytic activity">
    <reaction evidence="8">
        <text>(sulfur carrier)-H + L-cysteine = (sulfur carrier)-SH + L-alanine</text>
        <dbReference type="Rhea" id="RHEA:43892"/>
        <dbReference type="Rhea" id="RHEA-COMP:14737"/>
        <dbReference type="Rhea" id="RHEA-COMP:14739"/>
        <dbReference type="ChEBI" id="CHEBI:29917"/>
        <dbReference type="ChEBI" id="CHEBI:35235"/>
        <dbReference type="ChEBI" id="CHEBI:57972"/>
        <dbReference type="ChEBI" id="CHEBI:64428"/>
        <dbReference type="EC" id="2.8.1.7"/>
    </reaction>
</comment>
<reference evidence="10 11" key="1">
    <citation type="submission" date="2013-10" db="EMBL/GenBank/DDBJ databases">
        <title>Complete genome sequence of Corynebacterium lactis DSM 45799(T), isolated from raw cow milk.</title>
        <authorList>
            <person name="Ruckert C."/>
            <person name="Albersmeier A."/>
            <person name="Lipski A."/>
            <person name="Kalinowski J."/>
        </authorList>
    </citation>
    <scope>NUCLEOTIDE SEQUENCE [LARGE SCALE GENOMIC DNA]</scope>
    <source>
        <strain evidence="10 11">RW2-5</strain>
    </source>
</reference>
<organism evidence="10 11">
    <name type="scientific">Corynebacterium lactis RW2-5</name>
    <dbReference type="NCBI Taxonomy" id="1408189"/>
    <lineage>
        <taxon>Bacteria</taxon>
        <taxon>Bacillati</taxon>
        <taxon>Actinomycetota</taxon>
        <taxon>Actinomycetes</taxon>
        <taxon>Mycobacteriales</taxon>
        <taxon>Corynebacteriaceae</taxon>
        <taxon>Corynebacterium</taxon>
    </lineage>
</organism>
<evidence type="ECO:0000313" key="11">
    <source>
        <dbReference type="Proteomes" id="UP000058446"/>
    </source>
</evidence>
<dbReference type="PIRSF" id="PIRSF005572">
    <property type="entry name" value="NifS"/>
    <property type="match status" value="1"/>
</dbReference>
<evidence type="ECO:0000256" key="4">
    <source>
        <dbReference type="ARBA" id="ARBA00022723"/>
    </source>
</evidence>
<gene>
    <name evidence="10" type="ORF">CLAC_04680</name>
</gene>
<feature type="domain" description="Aminotransferase class V" evidence="9">
    <location>
        <begin position="16"/>
        <end position="372"/>
    </location>
</feature>
<protein>
    <submittedName>
        <fullName evidence="10">Cysteine desulfarase</fullName>
    </submittedName>
</protein>
<dbReference type="GO" id="GO:0046872">
    <property type="term" value="F:metal ion binding"/>
    <property type="evidence" value="ECO:0007669"/>
    <property type="project" value="UniProtKB-KW"/>
</dbReference>
<dbReference type="InterPro" id="IPR015424">
    <property type="entry name" value="PyrdxlP-dep_Trfase"/>
</dbReference>
<dbReference type="PANTHER" id="PTHR11601:SF34">
    <property type="entry name" value="CYSTEINE DESULFURASE"/>
    <property type="match status" value="1"/>
</dbReference>
<dbReference type="Pfam" id="PF00266">
    <property type="entry name" value="Aminotran_5"/>
    <property type="match status" value="1"/>
</dbReference>
<evidence type="ECO:0000259" key="9">
    <source>
        <dbReference type="Pfam" id="PF00266"/>
    </source>
</evidence>
<dbReference type="Proteomes" id="UP000058446">
    <property type="component" value="Chromosome"/>
</dbReference>
<dbReference type="GO" id="GO:0031071">
    <property type="term" value="F:cysteine desulfurase activity"/>
    <property type="evidence" value="ECO:0007669"/>
    <property type="project" value="UniProtKB-EC"/>
</dbReference>
<keyword evidence="11" id="KW-1185">Reference proteome</keyword>
<proteinExistence type="inferred from homology"/>
<evidence type="ECO:0000313" key="10">
    <source>
        <dbReference type="EMBL" id="ALA67117.1"/>
    </source>
</evidence>
<evidence type="ECO:0000256" key="2">
    <source>
        <dbReference type="ARBA" id="ARBA00006490"/>
    </source>
</evidence>
<dbReference type="OrthoDB" id="9808002at2"/>